<feature type="repeat" description="ANK" evidence="3">
    <location>
        <begin position="1427"/>
        <end position="1459"/>
    </location>
</feature>
<dbReference type="Proteomes" id="UP001281003">
    <property type="component" value="Unassembled WGS sequence"/>
</dbReference>
<dbReference type="EMBL" id="JAUTDP010000004">
    <property type="protein sequence ID" value="KAK3399634.1"/>
    <property type="molecule type" value="Genomic_DNA"/>
</dbReference>
<feature type="repeat" description="ANK" evidence="3">
    <location>
        <begin position="1287"/>
        <end position="1319"/>
    </location>
</feature>
<name>A0AAE0PGQ5_SORBR</name>
<reference evidence="5" key="2">
    <citation type="submission" date="2023-07" db="EMBL/GenBank/DDBJ databases">
        <authorList>
            <consortium name="Lawrence Berkeley National Laboratory"/>
            <person name="Haridas S."/>
            <person name="Hensen N."/>
            <person name="Bonometti L."/>
            <person name="Westerberg I."/>
            <person name="Brannstrom I.O."/>
            <person name="Guillou S."/>
            <person name="Cros-Aarteil S."/>
            <person name="Calhoun S."/>
            <person name="Kuo A."/>
            <person name="Mondo S."/>
            <person name="Pangilinan J."/>
            <person name="Riley R."/>
            <person name="LaButti K."/>
            <person name="Andreopoulos B."/>
            <person name="Lipzen A."/>
            <person name="Chen C."/>
            <person name="Yanf M."/>
            <person name="Daum C."/>
            <person name="Ng V."/>
            <person name="Clum A."/>
            <person name="Steindorff A."/>
            <person name="Ohm R."/>
            <person name="Martin F."/>
            <person name="Silar P."/>
            <person name="Natvig D."/>
            <person name="Lalanne C."/>
            <person name="Gautier V."/>
            <person name="Ament-velasquez S.L."/>
            <person name="Kruys A."/>
            <person name="Hutchinson M.I."/>
            <person name="Powell A.J."/>
            <person name="Barry K."/>
            <person name="Miller A.N."/>
            <person name="Grigoriev I.V."/>
            <person name="Debuchy R."/>
            <person name="Gladieux P."/>
            <person name="Thoren M.H."/>
            <person name="Johannesson H."/>
        </authorList>
    </citation>
    <scope>NUCLEOTIDE SEQUENCE</scope>
    <source>
        <strain evidence="5">FGSC 1904</strain>
    </source>
</reference>
<dbReference type="PROSITE" id="PS50297">
    <property type="entry name" value="ANK_REP_REGION"/>
    <property type="match status" value="5"/>
</dbReference>
<feature type="repeat" description="ANK" evidence="3">
    <location>
        <begin position="1320"/>
        <end position="1352"/>
    </location>
</feature>
<accession>A0AAE0PGQ5</accession>
<feature type="repeat" description="ANK" evidence="3">
    <location>
        <begin position="1353"/>
        <end position="1374"/>
    </location>
</feature>
<proteinExistence type="predicted"/>
<dbReference type="Gene3D" id="1.25.40.20">
    <property type="entry name" value="Ankyrin repeat-containing domain"/>
    <property type="match status" value="5"/>
</dbReference>
<dbReference type="InterPro" id="IPR002110">
    <property type="entry name" value="Ankyrin_rpt"/>
</dbReference>
<evidence type="ECO:0000256" key="2">
    <source>
        <dbReference type="ARBA" id="ARBA00023043"/>
    </source>
</evidence>
<evidence type="ECO:0000313" key="5">
    <source>
        <dbReference type="EMBL" id="KAK3399634.1"/>
    </source>
</evidence>
<organism evidence="5 6">
    <name type="scientific">Sordaria brevicollis</name>
    <dbReference type="NCBI Taxonomy" id="83679"/>
    <lineage>
        <taxon>Eukaryota</taxon>
        <taxon>Fungi</taxon>
        <taxon>Dikarya</taxon>
        <taxon>Ascomycota</taxon>
        <taxon>Pezizomycotina</taxon>
        <taxon>Sordariomycetes</taxon>
        <taxon>Sordariomycetidae</taxon>
        <taxon>Sordariales</taxon>
        <taxon>Sordariaceae</taxon>
        <taxon>Sordaria</taxon>
    </lineage>
</organism>
<dbReference type="Pfam" id="PF12796">
    <property type="entry name" value="Ank_2"/>
    <property type="match status" value="2"/>
</dbReference>
<evidence type="ECO:0000259" key="4">
    <source>
        <dbReference type="Pfam" id="PF24883"/>
    </source>
</evidence>
<dbReference type="InterPro" id="IPR036770">
    <property type="entry name" value="Ankyrin_rpt-contain_sf"/>
</dbReference>
<dbReference type="InterPro" id="IPR056884">
    <property type="entry name" value="NPHP3-like_N"/>
</dbReference>
<comment type="caution">
    <text evidence="5">The sequence shown here is derived from an EMBL/GenBank/DDBJ whole genome shotgun (WGS) entry which is preliminary data.</text>
</comment>
<feature type="repeat" description="ANK" evidence="3">
    <location>
        <begin position="1541"/>
        <end position="1570"/>
    </location>
</feature>
<keyword evidence="6" id="KW-1185">Reference proteome</keyword>
<dbReference type="SMART" id="SM00248">
    <property type="entry name" value="ANK"/>
    <property type="match status" value="12"/>
</dbReference>
<dbReference type="Pfam" id="PF00023">
    <property type="entry name" value="Ank"/>
    <property type="match status" value="2"/>
</dbReference>
<dbReference type="PROSITE" id="PS50088">
    <property type="entry name" value="ANK_REPEAT"/>
    <property type="match status" value="5"/>
</dbReference>
<keyword evidence="2 3" id="KW-0040">ANK repeat</keyword>
<evidence type="ECO:0000313" key="6">
    <source>
        <dbReference type="Proteomes" id="UP001281003"/>
    </source>
</evidence>
<dbReference type="PANTHER" id="PTHR24198">
    <property type="entry name" value="ANKYRIN REPEAT AND PROTEIN KINASE DOMAIN-CONTAINING PROTEIN"/>
    <property type="match status" value="1"/>
</dbReference>
<protein>
    <recommendedName>
        <fullName evidence="4">Nephrocystin 3-like N-terminal domain-containing protein</fullName>
    </recommendedName>
</protein>
<feature type="domain" description="Nephrocystin 3-like N-terminal" evidence="4">
    <location>
        <begin position="282"/>
        <end position="442"/>
    </location>
</feature>
<dbReference type="SUPFAM" id="SSF48403">
    <property type="entry name" value="Ankyrin repeat"/>
    <property type="match status" value="3"/>
</dbReference>
<dbReference type="Pfam" id="PF24883">
    <property type="entry name" value="NPHP3_N"/>
    <property type="match status" value="1"/>
</dbReference>
<sequence length="1867" mass="209311">MKDVIVLINGIDDVARHGHEALEKANSIRSGIISEVYPAATVKVFNFFPAKTSSSDLNEDNILDQAREVIVQLQEFNDTFVVDKKTLEWQDRPGIIFLAHGTGATLVKKILLLAYQQPSIQWLAIGTVSLHFIDSPAYYEPGQWQRYLGGLLVDEGIRLEWLHLPGIFNALPIAFSRVEHEFSIISAAFKTYHHQSERSYQNSNRPPRTLWDFDDEYPDYLDVLYRLQNEAQYCWNQHIKFISVPFASIQRHLLIDEPELGSLSPMLPIPTIIHRWLENEGGTVQSWMHSSDSDVLLITGPRGSNDKYLCRCIVSTLIQITKSEPSNSLILSFSFHHLDTRLNSERSLLSSLIQQLTILQREKRQTLTAAAVGLYAGGPPGIPTSAMWNLLTSLLQTGQAQQIFLVLHGVDQCLQPIATKIAGLPTTWKGLLQTRLKILMTCSACPQLPTSVNIRKVDLDSDGWRKVTSWMAEESLSRIIHRVPAWADAQQAILEKSYGNTHTHLQRMLNLEVLDRSNFPATTEAVETWLSKPVHSLDDMFQIMVSEVCDTVSAKNILGWIIYAVRPLTVQELAVAVALSSLFPDGDGLGSVTLEAFGSRISSNLMNNLEDAVKLMIRTDGGQVMLVHPTLRDYLKKHMFHLQPDFQASITRWFLLYFSLCCHIDPHNSSSGAALGRTTAFLDYSHRYWTRHYRKVNMPSEIIDQQVLSFLESDEQSRTFKAWITGYGTIPGKVREETDKITGDPLLFAIRLELPQIVQMLLGSSDLKLSKERLGDALVAVARSLDFKQASDLLALAPSDIDLRPAVCEAAAYGNTGGVELLRNRMGESWTGFTNPGPGETERHPLLLATLGGHTSTIEPLLKKGCSLLTAGPNGHTPVHIACRLGDIDALALMKRLQPEEFTKARHMTFEDKKNFNAFAMACRRGSLEVVDMLLMDEDEPLLQVEGTFMRLMDNGSPTYEILSAAAISGNLALAKRVFSASKVLLSYAFYPPIVALVFPVSITLQFKVFQLLVEEQLKEIQNMPPQPPSTDTESQGYVFPPDVKLTMMKNACQYVTRFPVRAWSNDLAVYICETLEDAPLDEQYRRHALEHGNVEFLEYCLSRDMPAGYDVRQQDGFKNWCRDVRLLLIIPSDNLDWAGCLRYLLKSLKKDEDAVRERLAEVRPKFIELFLISIQRNRKFCLRELFRELFASFHLTGAWVTILECAVTKGNLGCLKEVLNWKTEGFKSTTLLAEKIFRLAITRGRELEEKDVDSTLAKVRRDDPDRPERVRLLLSSGVITSSGGKDGVPPLHIAIEENTMDLVELLLKEGANPDNEKKPRQTSLHIAAQDERVEVLRLLLLHGGDPNHLDWEGQTVLHIAVQRESDEMVRLLLGPWMEDDRREGDVVDAKRRLFAQKREAARPTKELPDITRLVQPDVDMRIADDRRITPLILAAERGLVDIMNMLLLAGADPNLQDADCRTALYTVLDQRLLGGFHELLAFGADPNIYGGEFHSPLQCAIELDWDGWGNKFLMESSVQKVKVLLDYGADPNAQGGMYGSPLNAAIWNGSSEIIRVLITAGADSNIAATSLGCPLHHLVCSLNPGDCMHVDLGVQREILELILQEGGGDVDARNASGLTPMMVLLVKPKTFDVKIFKTLLNKSPDLNIQDNLGRTALHYVVLRLDRLLAMQNERPPLVEDLLKAGADPLARDSCGNTPLYYFIYAFQIPASDHYGTAAISEKRWEELFDTLLEAIPVADRPRILSEALLAAVKLGLERPVNRILAEHAKGNMLDFSLVDRSGYTALDITEFHIGNLAPEIVSAATVQKLRDLGAVHTPISSRKAPTRWSEHDKHIDLLLSEDGMEVFFDRRCLTCCFRVAPVYMAT</sequence>
<reference evidence="5" key="1">
    <citation type="journal article" date="2023" name="Mol. Phylogenet. Evol.">
        <title>Genome-scale phylogeny and comparative genomics of the fungal order Sordariales.</title>
        <authorList>
            <person name="Hensen N."/>
            <person name="Bonometti L."/>
            <person name="Westerberg I."/>
            <person name="Brannstrom I.O."/>
            <person name="Guillou S."/>
            <person name="Cros-Aarteil S."/>
            <person name="Calhoun S."/>
            <person name="Haridas S."/>
            <person name="Kuo A."/>
            <person name="Mondo S."/>
            <person name="Pangilinan J."/>
            <person name="Riley R."/>
            <person name="LaButti K."/>
            <person name="Andreopoulos B."/>
            <person name="Lipzen A."/>
            <person name="Chen C."/>
            <person name="Yan M."/>
            <person name="Daum C."/>
            <person name="Ng V."/>
            <person name="Clum A."/>
            <person name="Steindorff A."/>
            <person name="Ohm R.A."/>
            <person name="Martin F."/>
            <person name="Silar P."/>
            <person name="Natvig D.O."/>
            <person name="Lalanne C."/>
            <person name="Gautier V."/>
            <person name="Ament-Velasquez S.L."/>
            <person name="Kruys A."/>
            <person name="Hutchinson M.I."/>
            <person name="Powell A.J."/>
            <person name="Barry K."/>
            <person name="Miller A.N."/>
            <person name="Grigoriev I.V."/>
            <person name="Debuchy R."/>
            <person name="Gladieux P."/>
            <person name="Hiltunen Thoren M."/>
            <person name="Johannesson H."/>
        </authorList>
    </citation>
    <scope>NUCLEOTIDE SEQUENCE</scope>
    <source>
        <strain evidence="5">FGSC 1904</strain>
    </source>
</reference>
<dbReference type="PANTHER" id="PTHR24198:SF165">
    <property type="entry name" value="ANKYRIN REPEAT-CONTAINING PROTEIN-RELATED"/>
    <property type="match status" value="1"/>
</dbReference>
<evidence type="ECO:0000256" key="1">
    <source>
        <dbReference type="ARBA" id="ARBA00022737"/>
    </source>
</evidence>
<gene>
    <name evidence="5" type="ORF">B0T20DRAFT_406670</name>
</gene>
<evidence type="ECO:0000256" key="3">
    <source>
        <dbReference type="PROSITE-ProRule" id="PRU00023"/>
    </source>
</evidence>
<keyword evidence="1" id="KW-0677">Repeat</keyword>